<dbReference type="EMBL" id="JAPFQA010000020">
    <property type="protein sequence ID" value="MCZ8547993.1"/>
    <property type="molecule type" value="Genomic_DNA"/>
</dbReference>
<dbReference type="PROSITE" id="PS50995">
    <property type="entry name" value="HTH_MARR_2"/>
    <property type="match status" value="1"/>
</dbReference>
<dbReference type="RefSeq" id="WP_269908256.1">
    <property type="nucleotide sequence ID" value="NZ_JAPFQA010000020.1"/>
</dbReference>
<sequence>MSDMTQPHKPRPAIRQADYQRLSEFRYLIRRFLEFSQLQAEDAGLTPRQHQALLAIKGFPGGGPVAIGDLAERLRIRHHSAVELVNRLSEAGLVARDQDRDDHRRVLLRLTERADDCLAELSAAHLDELSRIEPMLRRLLVRDGDQSAPGPDCGVAGT</sequence>
<dbReference type="InterPro" id="IPR036388">
    <property type="entry name" value="WH-like_DNA-bd_sf"/>
</dbReference>
<comment type="caution">
    <text evidence="2">The sequence shown here is derived from an EMBL/GenBank/DDBJ whole genome shotgun (WGS) entry which is preliminary data.</text>
</comment>
<dbReference type="Pfam" id="PF12802">
    <property type="entry name" value="MarR_2"/>
    <property type="match status" value="1"/>
</dbReference>
<reference evidence="2" key="1">
    <citation type="submission" date="2022-11" db="EMBL/GenBank/DDBJ databases">
        <authorList>
            <person name="Coimbra C."/>
        </authorList>
    </citation>
    <scope>NUCLEOTIDE SEQUENCE</scope>
    <source>
        <strain evidence="2">Jales19</strain>
    </source>
</reference>
<protein>
    <submittedName>
        <fullName evidence="2">MarR family transcriptional regulator</fullName>
    </submittedName>
</protein>
<dbReference type="SMART" id="SM00347">
    <property type="entry name" value="HTH_MARR"/>
    <property type="match status" value="1"/>
</dbReference>
<dbReference type="InterPro" id="IPR039422">
    <property type="entry name" value="MarR/SlyA-like"/>
</dbReference>
<name>A0ABT4R358_9HYPH</name>
<dbReference type="Proteomes" id="UP001152178">
    <property type="component" value="Unassembled WGS sequence"/>
</dbReference>
<dbReference type="SUPFAM" id="SSF46785">
    <property type="entry name" value="Winged helix' DNA-binding domain"/>
    <property type="match status" value="1"/>
</dbReference>
<accession>A0ABT4R358</accession>
<gene>
    <name evidence="2" type="ORF">OOJ09_27780</name>
</gene>
<evidence type="ECO:0000313" key="2">
    <source>
        <dbReference type="EMBL" id="MCZ8547993.1"/>
    </source>
</evidence>
<evidence type="ECO:0000259" key="1">
    <source>
        <dbReference type="PROSITE" id="PS50995"/>
    </source>
</evidence>
<dbReference type="InterPro" id="IPR000835">
    <property type="entry name" value="HTH_MarR-typ"/>
</dbReference>
<dbReference type="PANTHER" id="PTHR33164:SF43">
    <property type="entry name" value="HTH-TYPE TRANSCRIPTIONAL REPRESSOR YETL"/>
    <property type="match status" value="1"/>
</dbReference>
<proteinExistence type="predicted"/>
<dbReference type="InterPro" id="IPR036390">
    <property type="entry name" value="WH_DNA-bd_sf"/>
</dbReference>
<dbReference type="Gene3D" id="1.10.10.10">
    <property type="entry name" value="Winged helix-like DNA-binding domain superfamily/Winged helix DNA-binding domain"/>
    <property type="match status" value="1"/>
</dbReference>
<evidence type="ECO:0000313" key="3">
    <source>
        <dbReference type="Proteomes" id="UP001152178"/>
    </source>
</evidence>
<organism evidence="2 3">
    <name type="scientific">Mesorhizobium qingshengii</name>
    <dbReference type="NCBI Taxonomy" id="1165689"/>
    <lineage>
        <taxon>Bacteria</taxon>
        <taxon>Pseudomonadati</taxon>
        <taxon>Pseudomonadota</taxon>
        <taxon>Alphaproteobacteria</taxon>
        <taxon>Hyphomicrobiales</taxon>
        <taxon>Phyllobacteriaceae</taxon>
        <taxon>Mesorhizobium</taxon>
    </lineage>
</organism>
<feature type="domain" description="HTH marR-type" evidence="1">
    <location>
        <begin position="22"/>
        <end position="141"/>
    </location>
</feature>
<keyword evidence="3" id="KW-1185">Reference proteome</keyword>
<dbReference type="PANTHER" id="PTHR33164">
    <property type="entry name" value="TRANSCRIPTIONAL REGULATOR, MARR FAMILY"/>
    <property type="match status" value="1"/>
</dbReference>